<evidence type="ECO:0000313" key="4">
    <source>
        <dbReference type="Proteomes" id="UP000654075"/>
    </source>
</evidence>
<comment type="caution">
    <text evidence="2">The sequence shown here is derived from an EMBL/GenBank/DDBJ whole genome shotgun (WGS) entry which is preliminary data.</text>
</comment>
<sequence>KLFGSRTKAIPTSPHCIHQPATSQALPSTMQCIQVKNTFIHFHLASDEVEGALRRSSSSPAMLKTPWVEEPTCQAAEEWPVIEGTSLVKSCLLEEKLLAHRLGKCKPCGNHYFKVDGCRQGDDCEFCHFCSLDNVKDRKHSDKRQARATKRRGEHMAPYQWYQSSR</sequence>
<dbReference type="Proteomes" id="UP000654075">
    <property type="component" value="Unassembled WGS sequence"/>
</dbReference>
<dbReference type="AlphaFoldDB" id="A0A813D2D2"/>
<dbReference type="EMBL" id="CAJNNV010000405">
    <property type="protein sequence ID" value="CAE8582498.1"/>
    <property type="molecule type" value="Genomic_DNA"/>
</dbReference>
<evidence type="ECO:0008006" key="5">
    <source>
        <dbReference type="Google" id="ProtNLM"/>
    </source>
</evidence>
<evidence type="ECO:0000313" key="2">
    <source>
        <dbReference type="EMBL" id="CAE8582498.1"/>
    </source>
</evidence>
<proteinExistence type="predicted"/>
<feature type="region of interest" description="Disordered" evidence="1">
    <location>
        <begin position="141"/>
        <end position="166"/>
    </location>
</feature>
<keyword evidence="4" id="KW-1185">Reference proteome</keyword>
<feature type="non-terminal residue" evidence="2">
    <location>
        <position position="1"/>
    </location>
</feature>
<evidence type="ECO:0000313" key="3">
    <source>
        <dbReference type="EMBL" id="CAE8599815.1"/>
    </source>
</evidence>
<evidence type="ECO:0000256" key="1">
    <source>
        <dbReference type="SAM" id="MobiDB-lite"/>
    </source>
</evidence>
<gene>
    <name evidence="2" type="ORF">PGLA1383_LOCUS1497</name>
    <name evidence="3" type="ORF">PGLA1383_LOCUS18158</name>
</gene>
<organism evidence="2 4">
    <name type="scientific">Polarella glacialis</name>
    <name type="common">Dinoflagellate</name>
    <dbReference type="NCBI Taxonomy" id="89957"/>
    <lineage>
        <taxon>Eukaryota</taxon>
        <taxon>Sar</taxon>
        <taxon>Alveolata</taxon>
        <taxon>Dinophyceae</taxon>
        <taxon>Suessiales</taxon>
        <taxon>Suessiaceae</taxon>
        <taxon>Polarella</taxon>
    </lineage>
</organism>
<accession>A0A813D2D2</accession>
<protein>
    <recommendedName>
        <fullName evidence="5">C3H1-type domain-containing protein</fullName>
    </recommendedName>
</protein>
<dbReference type="EMBL" id="CAJNNV010011511">
    <property type="protein sequence ID" value="CAE8599815.1"/>
    <property type="molecule type" value="Genomic_DNA"/>
</dbReference>
<name>A0A813D2D2_POLGL</name>
<reference evidence="2" key="1">
    <citation type="submission" date="2021-02" db="EMBL/GenBank/DDBJ databases">
        <authorList>
            <person name="Dougan E. K."/>
            <person name="Rhodes N."/>
            <person name="Thang M."/>
            <person name="Chan C."/>
        </authorList>
    </citation>
    <scope>NUCLEOTIDE SEQUENCE</scope>
</reference>